<dbReference type="Proteomes" id="UP000274429">
    <property type="component" value="Unassembled WGS sequence"/>
</dbReference>
<keyword evidence="5" id="KW-1185">Reference proteome</keyword>
<dbReference type="Pfam" id="PF17865">
    <property type="entry name" value="AAA_lid_5"/>
    <property type="match status" value="1"/>
</dbReference>
<sequence length="117" mass="12725">MNPSTDVGKRDLPTGLRNRFTEIRVSELDPVMSTVDREDLALLVRTYLLALGPSAAQISAVVQLYVALKKSAADGLVDGVGQRPCFSLRTLCRALTEASRGYHGSLLRSLYEVCLSV</sequence>
<dbReference type="PANTHER" id="PTHR48103">
    <property type="entry name" value="MIDASIN-RELATED"/>
    <property type="match status" value="1"/>
</dbReference>
<proteinExistence type="predicted"/>
<dbReference type="WBParaSite" id="TTAC_0000510101-mRNA-1">
    <property type="protein sequence ID" value="TTAC_0000510101-mRNA-1"/>
    <property type="gene ID" value="TTAC_0000510101"/>
</dbReference>
<dbReference type="GO" id="GO:0005524">
    <property type="term" value="F:ATP binding"/>
    <property type="evidence" value="ECO:0007669"/>
    <property type="project" value="UniProtKB-KW"/>
</dbReference>
<evidence type="ECO:0000313" key="5">
    <source>
        <dbReference type="Proteomes" id="UP000274429"/>
    </source>
</evidence>
<feature type="domain" description="Midasin AAA lid" evidence="3">
    <location>
        <begin position="39"/>
        <end position="113"/>
    </location>
</feature>
<evidence type="ECO:0000256" key="2">
    <source>
        <dbReference type="ARBA" id="ARBA00022840"/>
    </source>
</evidence>
<dbReference type="GO" id="GO:0000027">
    <property type="term" value="P:ribosomal large subunit assembly"/>
    <property type="evidence" value="ECO:0007669"/>
    <property type="project" value="TreeGrafter"/>
</dbReference>
<dbReference type="GO" id="GO:0030687">
    <property type="term" value="C:preribosome, large subunit precursor"/>
    <property type="evidence" value="ECO:0007669"/>
    <property type="project" value="TreeGrafter"/>
</dbReference>
<gene>
    <name evidence="4" type="ORF">TTAC_LOCUS5086</name>
</gene>
<dbReference type="EMBL" id="UYWX01006203">
    <property type="protein sequence ID" value="VDM26227.1"/>
    <property type="molecule type" value="Genomic_DNA"/>
</dbReference>
<dbReference type="STRING" id="6205.A0A0R3WWG1"/>
<dbReference type="OrthoDB" id="422220at2759"/>
<accession>A0A0R3WWG1</accession>
<dbReference type="InterPro" id="IPR041190">
    <property type="entry name" value="Midasin_AAA_lid_5"/>
</dbReference>
<evidence type="ECO:0000259" key="3">
    <source>
        <dbReference type="Pfam" id="PF17865"/>
    </source>
</evidence>
<reference evidence="4 5" key="2">
    <citation type="submission" date="2018-11" db="EMBL/GenBank/DDBJ databases">
        <authorList>
            <consortium name="Pathogen Informatics"/>
        </authorList>
    </citation>
    <scope>NUCLEOTIDE SEQUENCE [LARGE SCALE GENOMIC DNA]</scope>
</reference>
<evidence type="ECO:0000313" key="6">
    <source>
        <dbReference type="WBParaSite" id="TTAC_0000510101-mRNA-1"/>
    </source>
</evidence>
<organism evidence="6">
    <name type="scientific">Hydatigena taeniaeformis</name>
    <name type="common">Feline tapeworm</name>
    <name type="synonym">Taenia taeniaeformis</name>
    <dbReference type="NCBI Taxonomy" id="6205"/>
    <lineage>
        <taxon>Eukaryota</taxon>
        <taxon>Metazoa</taxon>
        <taxon>Spiralia</taxon>
        <taxon>Lophotrochozoa</taxon>
        <taxon>Platyhelminthes</taxon>
        <taxon>Cestoda</taxon>
        <taxon>Eucestoda</taxon>
        <taxon>Cyclophyllidea</taxon>
        <taxon>Taeniidae</taxon>
        <taxon>Hydatigera</taxon>
    </lineage>
</organism>
<reference evidence="6" key="1">
    <citation type="submission" date="2017-02" db="UniProtKB">
        <authorList>
            <consortium name="WormBaseParasite"/>
        </authorList>
    </citation>
    <scope>IDENTIFICATION</scope>
</reference>
<dbReference type="AlphaFoldDB" id="A0A0R3WWG1"/>
<dbReference type="PANTHER" id="PTHR48103:SF2">
    <property type="entry name" value="MIDASIN"/>
    <property type="match status" value="1"/>
</dbReference>
<keyword evidence="1" id="KW-0547">Nucleotide-binding</keyword>
<evidence type="ECO:0000256" key="1">
    <source>
        <dbReference type="ARBA" id="ARBA00022741"/>
    </source>
</evidence>
<dbReference type="GO" id="GO:0000055">
    <property type="term" value="P:ribosomal large subunit export from nucleus"/>
    <property type="evidence" value="ECO:0007669"/>
    <property type="project" value="TreeGrafter"/>
</dbReference>
<evidence type="ECO:0000313" key="4">
    <source>
        <dbReference type="EMBL" id="VDM26227.1"/>
    </source>
</evidence>
<keyword evidence="2" id="KW-0067">ATP-binding</keyword>
<name>A0A0R3WWG1_HYDTA</name>
<protein>
    <submittedName>
        <fullName evidence="6">AAA_lid_5 domain-containing protein</fullName>
    </submittedName>
</protein>
<dbReference type="GO" id="GO:0005634">
    <property type="term" value="C:nucleus"/>
    <property type="evidence" value="ECO:0007669"/>
    <property type="project" value="TreeGrafter"/>
</dbReference>